<dbReference type="eggNOG" id="ENOG502QW1H">
    <property type="taxonomic scope" value="Eukaryota"/>
</dbReference>
<dbReference type="GO" id="GO:0046677">
    <property type="term" value="P:response to antibiotic"/>
    <property type="evidence" value="ECO:0007669"/>
    <property type="project" value="InterPro"/>
</dbReference>
<dbReference type="KEGG" id="csl:COCSUDRAFT_57762"/>
<dbReference type="PIRSF" id="PIRSF036794">
    <property type="entry name" value="UCP_erythr_ester"/>
    <property type="match status" value="1"/>
</dbReference>
<gene>
    <name evidence="2" type="ORF">COCSUDRAFT_57762</name>
</gene>
<keyword evidence="3" id="KW-1185">Reference proteome</keyword>
<evidence type="ECO:0000313" key="3">
    <source>
        <dbReference type="Proteomes" id="UP000007264"/>
    </source>
</evidence>
<dbReference type="OrthoDB" id="413649at2759"/>
<dbReference type="Pfam" id="PF05139">
    <property type="entry name" value="Erythro_esteras"/>
    <property type="match status" value="1"/>
</dbReference>
<dbReference type="Proteomes" id="UP000007264">
    <property type="component" value="Unassembled WGS sequence"/>
</dbReference>
<name>I0YQF1_COCSC</name>
<dbReference type="PANTHER" id="PTHR31299">
    <property type="entry name" value="ESTERASE, PUTATIVE (AFU_ORTHOLOGUE AFUA_1G05850)-RELATED"/>
    <property type="match status" value="1"/>
</dbReference>
<dbReference type="RefSeq" id="XP_005645164.1">
    <property type="nucleotide sequence ID" value="XM_005645107.1"/>
</dbReference>
<dbReference type="CDD" id="cd14728">
    <property type="entry name" value="Ere-like"/>
    <property type="match status" value="1"/>
</dbReference>
<dbReference type="SUPFAM" id="SSF159501">
    <property type="entry name" value="EreA/ChaN-like"/>
    <property type="match status" value="1"/>
</dbReference>
<evidence type="ECO:0000313" key="2">
    <source>
        <dbReference type="EMBL" id="EIE20620.1"/>
    </source>
</evidence>
<dbReference type="Gene3D" id="3.40.1660.10">
    <property type="entry name" value="EreA-like (biosynthetic domain)"/>
    <property type="match status" value="1"/>
</dbReference>
<organism evidence="2 3">
    <name type="scientific">Coccomyxa subellipsoidea (strain C-169)</name>
    <name type="common">Green microalga</name>
    <dbReference type="NCBI Taxonomy" id="574566"/>
    <lineage>
        <taxon>Eukaryota</taxon>
        <taxon>Viridiplantae</taxon>
        <taxon>Chlorophyta</taxon>
        <taxon>core chlorophytes</taxon>
        <taxon>Trebouxiophyceae</taxon>
        <taxon>Trebouxiophyceae incertae sedis</taxon>
        <taxon>Coccomyxaceae</taxon>
        <taxon>Coccomyxa</taxon>
        <taxon>Coccomyxa subellipsoidea</taxon>
    </lineage>
</organism>
<feature type="region of interest" description="Disordered" evidence="1">
    <location>
        <begin position="442"/>
        <end position="467"/>
    </location>
</feature>
<dbReference type="AlphaFoldDB" id="I0YQF1"/>
<protein>
    <recommendedName>
        <fullName evidence="4">Erythromycin esterase</fullName>
    </recommendedName>
</protein>
<dbReference type="InterPro" id="IPR052036">
    <property type="entry name" value="Hydrolase/PRTase-associated"/>
</dbReference>
<sequence>MQQPANPTAAAIYNHAFPLSSAEILGRIHKDAEWVLIGEASHGTKEFYETRASITKDLIEKEGFNAVAVEADFPDAFRANLWVRGLSDDRTADEALSDFKRFPLQRFPTWMWRNKTVVAFLDWLHGRNTRLPQEEQRLKSVGFYGLDVYSLNTSTQTVISYLERVDPEAAKIAKQRYSCFDRFGADAMLYGLALRQGYKSCEVGAIKELVDMRRLLERREKKSYGQLAEEEWDFAALENARVVKDAEQYYRAMFFRDDVTWNIRDRHMVDSAESLRDNLKKRGIKQPKIVIWAHNSHLGDARATDMGRARGEVNIGQLMRERFAADNPENVINIGFTTHTGTVAAADDWDQPVKHKRVNPSMADSYEGLMHSVGKAAFGLDFLHAEGPKPGLREMLHGPRLERAIGVIYRPDTERWSHYFKAWLPLQFDMILHIDATSGVEPLEPGDEWEEHEEVRREPPETYPFAL</sequence>
<accession>I0YQF1</accession>
<dbReference type="EMBL" id="AGSI01000015">
    <property type="protein sequence ID" value="EIE20620.1"/>
    <property type="molecule type" value="Genomic_DNA"/>
</dbReference>
<evidence type="ECO:0000256" key="1">
    <source>
        <dbReference type="SAM" id="MobiDB-lite"/>
    </source>
</evidence>
<proteinExistence type="predicted"/>
<dbReference type="PANTHER" id="PTHR31299:SF0">
    <property type="entry name" value="ESTERASE, PUTATIVE (AFU_ORTHOLOGUE AFUA_1G05850)-RELATED"/>
    <property type="match status" value="1"/>
</dbReference>
<dbReference type="InterPro" id="IPR014622">
    <property type="entry name" value="UCP036794_erythomycin"/>
</dbReference>
<comment type="caution">
    <text evidence="2">The sequence shown here is derived from an EMBL/GenBank/DDBJ whole genome shotgun (WGS) entry which is preliminary data.</text>
</comment>
<evidence type="ECO:0008006" key="4">
    <source>
        <dbReference type="Google" id="ProtNLM"/>
    </source>
</evidence>
<dbReference type="GeneID" id="17038596"/>
<dbReference type="InterPro" id="IPR007815">
    <property type="entry name" value="Emycin_Estase"/>
</dbReference>
<dbReference type="Gene3D" id="3.30.1870.10">
    <property type="entry name" value="EreA-like, domain 2"/>
    <property type="match status" value="1"/>
</dbReference>
<reference evidence="2 3" key="1">
    <citation type="journal article" date="2012" name="Genome Biol.">
        <title>The genome of the polar eukaryotic microalga coccomyxa subellipsoidea reveals traits of cold adaptation.</title>
        <authorList>
            <person name="Blanc G."/>
            <person name="Agarkova I."/>
            <person name="Grimwood J."/>
            <person name="Kuo A."/>
            <person name="Brueggeman A."/>
            <person name="Dunigan D."/>
            <person name="Gurnon J."/>
            <person name="Ladunga I."/>
            <person name="Lindquist E."/>
            <person name="Lucas S."/>
            <person name="Pangilinan J."/>
            <person name="Proschold T."/>
            <person name="Salamov A."/>
            <person name="Schmutz J."/>
            <person name="Weeks D."/>
            <person name="Yamada T."/>
            <person name="Claverie J.M."/>
            <person name="Grigoriev I."/>
            <person name="Van Etten J."/>
            <person name="Lomsadze A."/>
            <person name="Borodovsky M."/>
        </authorList>
    </citation>
    <scope>NUCLEOTIDE SEQUENCE [LARGE SCALE GENOMIC DNA]</scope>
    <source>
        <strain evidence="2 3">C-169</strain>
    </source>
</reference>
<dbReference type="STRING" id="574566.I0YQF1"/>